<dbReference type="EMBL" id="JANBOH010000862">
    <property type="protein sequence ID" value="KAJ1641602.1"/>
    <property type="molecule type" value="Genomic_DNA"/>
</dbReference>
<name>A0A9W8CFG1_9FUNG</name>
<reference evidence="2" key="1">
    <citation type="submission" date="2022-07" db="EMBL/GenBank/DDBJ databases">
        <title>Phylogenomic reconstructions and comparative analyses of Kickxellomycotina fungi.</title>
        <authorList>
            <person name="Reynolds N.K."/>
            <person name="Stajich J.E."/>
            <person name="Barry K."/>
            <person name="Grigoriev I.V."/>
            <person name="Crous P."/>
            <person name="Smith M.E."/>
        </authorList>
    </citation>
    <scope>NUCLEOTIDE SEQUENCE</scope>
    <source>
        <strain evidence="2">NBRC 105413</strain>
    </source>
</reference>
<evidence type="ECO:0000259" key="1">
    <source>
        <dbReference type="Pfam" id="PF00134"/>
    </source>
</evidence>
<organism evidence="2 3">
    <name type="scientific">Coemansia asiatica</name>
    <dbReference type="NCBI Taxonomy" id="1052880"/>
    <lineage>
        <taxon>Eukaryota</taxon>
        <taxon>Fungi</taxon>
        <taxon>Fungi incertae sedis</taxon>
        <taxon>Zoopagomycota</taxon>
        <taxon>Kickxellomycotina</taxon>
        <taxon>Kickxellomycetes</taxon>
        <taxon>Kickxellales</taxon>
        <taxon>Kickxellaceae</taxon>
        <taxon>Coemansia</taxon>
    </lineage>
</organism>
<comment type="caution">
    <text evidence="2">The sequence shown here is derived from an EMBL/GenBank/DDBJ whole genome shotgun (WGS) entry which is preliminary data.</text>
</comment>
<dbReference type="AlphaFoldDB" id="A0A9W8CFG1"/>
<evidence type="ECO:0000313" key="3">
    <source>
        <dbReference type="Proteomes" id="UP001145021"/>
    </source>
</evidence>
<dbReference type="InterPro" id="IPR036915">
    <property type="entry name" value="Cyclin-like_sf"/>
</dbReference>
<feature type="domain" description="Cyclin N-terminal" evidence="1">
    <location>
        <begin position="5"/>
        <end position="82"/>
    </location>
</feature>
<evidence type="ECO:0000313" key="2">
    <source>
        <dbReference type="EMBL" id="KAJ1641602.1"/>
    </source>
</evidence>
<accession>A0A9W8CFG1</accession>
<sequence>MDCRALHLNVQYLDQFLNDVDQPVDVSHLKHYAIACLFVAKVVIEKSPRVKIALPANEASMPETDQFKQALKQVAQSLDWCLEMFQDNAGNTFKRTADLPTMIDFLLLSFQRAAIELPERFADTELVGEDKHGGKLDNDLQTIIPRQFDIGPFAKA</sequence>
<dbReference type="Pfam" id="PF00134">
    <property type="entry name" value="Cyclin_N"/>
    <property type="match status" value="1"/>
</dbReference>
<keyword evidence="3" id="KW-1185">Reference proteome</keyword>
<dbReference type="SUPFAM" id="SSF47954">
    <property type="entry name" value="Cyclin-like"/>
    <property type="match status" value="1"/>
</dbReference>
<dbReference type="Gene3D" id="1.10.472.10">
    <property type="entry name" value="Cyclin-like"/>
    <property type="match status" value="1"/>
</dbReference>
<protein>
    <recommendedName>
        <fullName evidence="1">Cyclin N-terminal domain-containing protein</fullName>
    </recommendedName>
</protein>
<feature type="non-terminal residue" evidence="2">
    <location>
        <position position="156"/>
    </location>
</feature>
<proteinExistence type="predicted"/>
<dbReference type="Proteomes" id="UP001145021">
    <property type="component" value="Unassembled WGS sequence"/>
</dbReference>
<dbReference type="InterPro" id="IPR006671">
    <property type="entry name" value="Cyclin_N"/>
</dbReference>
<gene>
    <name evidence="2" type="ORF">LPJ64_006437</name>
</gene>